<organism evidence="1 2">
    <name type="scientific">Mycoavidus cysteinexigens</name>
    <dbReference type="NCBI Taxonomy" id="1553431"/>
    <lineage>
        <taxon>Bacteria</taxon>
        <taxon>Pseudomonadati</taxon>
        <taxon>Pseudomonadota</taxon>
        <taxon>Betaproteobacteria</taxon>
        <taxon>Burkholderiales</taxon>
        <taxon>Burkholderiaceae</taxon>
        <taxon>Mycoavidus</taxon>
    </lineage>
</organism>
<name>A0A2Z6EU38_9BURK</name>
<dbReference type="Proteomes" id="UP000282597">
    <property type="component" value="Chromosome"/>
</dbReference>
<sequence>MAKPEIRGIIKSPKKAHQNLNINSKKTQTLNRFSVTIPPSNTKVYKNEIAIQKPNALKEIPLEIPIVQAPKNSYSFNLSVYKEKLVQIVNQINTLKGQINSETNLQYLKKIAIKLNKLEIDKEITTQSIIFYATQIPEYNLYPKVENIHINAIDSMDQSKLEFLEKKLKYIKNIKTIKNSELIKEGLSIVKSITIHGMNHSKLERLKEIINNLNEEIRHKKHIKEKLSTIKNLILTNKFEN</sequence>
<protein>
    <submittedName>
        <fullName evidence="1">Uncharacterized protein</fullName>
    </submittedName>
</protein>
<reference evidence="1 2" key="1">
    <citation type="journal article" date="2018" name="Microbes Environ.">
        <title>Comparative Genomic Insights into Endofungal Lifestyles of Two Bacterial Endosymbionts, Mycoavidus cysteinexigens and Burkholderia rhizoxinica.</title>
        <authorList>
            <person name="Sharmin D."/>
            <person name="Guo Y."/>
            <person name="Nishizawa T."/>
            <person name="Ohshima S."/>
            <person name="Sato Y."/>
            <person name="Takashima Y."/>
            <person name="Narisawa K."/>
            <person name="Ohta H."/>
        </authorList>
    </citation>
    <scope>NUCLEOTIDE SEQUENCE [LARGE SCALE GENOMIC DNA]</scope>
    <source>
        <strain evidence="1 2">B1-EB</strain>
    </source>
</reference>
<keyword evidence="2" id="KW-1185">Reference proteome</keyword>
<dbReference type="EMBL" id="AP018150">
    <property type="protein sequence ID" value="BBE08940.1"/>
    <property type="molecule type" value="Genomic_DNA"/>
</dbReference>
<gene>
    <name evidence="1" type="ORF">MCB1EB_0779</name>
</gene>
<evidence type="ECO:0000313" key="1">
    <source>
        <dbReference type="EMBL" id="BBE08940.1"/>
    </source>
</evidence>
<proteinExistence type="predicted"/>
<dbReference type="AlphaFoldDB" id="A0A2Z6EU38"/>
<accession>A0A2Z6EU38</accession>
<dbReference type="KEGG" id="mcys:MCB1EB_0779"/>
<evidence type="ECO:0000313" key="2">
    <source>
        <dbReference type="Proteomes" id="UP000282597"/>
    </source>
</evidence>